<dbReference type="InterPro" id="IPR050595">
    <property type="entry name" value="Bact_response_regulator"/>
</dbReference>
<dbReference type="GO" id="GO:0000160">
    <property type="term" value="P:phosphorelay signal transduction system"/>
    <property type="evidence" value="ECO:0007669"/>
    <property type="project" value="InterPro"/>
</dbReference>
<dbReference type="SUPFAM" id="SSF52172">
    <property type="entry name" value="CheY-like"/>
    <property type="match status" value="1"/>
</dbReference>
<feature type="modified residue" description="4-aspartylphosphate" evidence="2">
    <location>
        <position position="60"/>
    </location>
</feature>
<dbReference type="PANTHER" id="PTHR44591">
    <property type="entry name" value="STRESS RESPONSE REGULATOR PROTEIN 1"/>
    <property type="match status" value="1"/>
</dbReference>
<feature type="domain" description="Response regulatory" evidence="3">
    <location>
        <begin position="11"/>
        <end position="125"/>
    </location>
</feature>
<evidence type="ECO:0000313" key="4">
    <source>
        <dbReference type="EMBL" id="KAA0894211.1"/>
    </source>
</evidence>
<keyword evidence="1 2" id="KW-0597">Phosphoprotein</keyword>
<evidence type="ECO:0000313" key="5">
    <source>
        <dbReference type="Proteomes" id="UP000324298"/>
    </source>
</evidence>
<evidence type="ECO:0000256" key="2">
    <source>
        <dbReference type="PROSITE-ProRule" id="PRU00169"/>
    </source>
</evidence>
<gene>
    <name evidence="4" type="ORF">ET418_04450</name>
</gene>
<dbReference type="EMBL" id="SRSD01000002">
    <property type="protein sequence ID" value="KAA0894211.1"/>
    <property type="molecule type" value="Genomic_DNA"/>
</dbReference>
<sequence>MTLSDKVKGMCVLLVDDSEEIRNLVNDMLFFYGFNVLVAEGPEEAQRISEGKKFDLLFTDVEMPVMNGVELFNLISPERPEMEVLYMSGNIDGVAKNYQEAILSSNFIEKPFECDDLDKKLHEMFLH</sequence>
<dbReference type="PANTHER" id="PTHR44591:SF23">
    <property type="entry name" value="CHEY SUBFAMILY"/>
    <property type="match status" value="1"/>
</dbReference>
<dbReference type="Gene3D" id="3.40.50.2300">
    <property type="match status" value="1"/>
</dbReference>
<dbReference type="CDD" id="cd00156">
    <property type="entry name" value="REC"/>
    <property type="match status" value="1"/>
</dbReference>
<comment type="caution">
    <text evidence="4">The sequence shown here is derived from an EMBL/GenBank/DDBJ whole genome shotgun (WGS) entry which is preliminary data.</text>
</comment>
<dbReference type="AlphaFoldDB" id="A0A5A9XRG4"/>
<proteinExistence type="predicted"/>
<dbReference type="InterPro" id="IPR001789">
    <property type="entry name" value="Sig_transdc_resp-reg_receiver"/>
</dbReference>
<evidence type="ECO:0000256" key="1">
    <source>
        <dbReference type="ARBA" id="ARBA00022553"/>
    </source>
</evidence>
<name>A0A5A9XRG4_9BACT</name>
<dbReference type="PROSITE" id="PS50110">
    <property type="entry name" value="RESPONSE_REGULATORY"/>
    <property type="match status" value="1"/>
</dbReference>
<reference evidence="4 5" key="1">
    <citation type="submission" date="2019-04" db="EMBL/GenBank/DDBJ databases">
        <title>Geobacter ruber sp. nov., ferric-reducing bacteria isolated from paddy soil.</title>
        <authorList>
            <person name="Xu Z."/>
            <person name="Masuda Y."/>
            <person name="Itoh H."/>
            <person name="Senoo K."/>
        </authorList>
    </citation>
    <scope>NUCLEOTIDE SEQUENCE [LARGE SCALE GENOMIC DNA]</scope>
    <source>
        <strain evidence="4 5">Red88</strain>
    </source>
</reference>
<protein>
    <submittedName>
        <fullName evidence="4">Response regulator</fullName>
    </submittedName>
</protein>
<dbReference type="OrthoDB" id="9786548at2"/>
<evidence type="ECO:0000259" key="3">
    <source>
        <dbReference type="PROSITE" id="PS50110"/>
    </source>
</evidence>
<dbReference type="SMART" id="SM00448">
    <property type="entry name" value="REC"/>
    <property type="match status" value="1"/>
</dbReference>
<dbReference type="Proteomes" id="UP000324298">
    <property type="component" value="Unassembled WGS sequence"/>
</dbReference>
<accession>A0A5A9XRG4</accession>
<keyword evidence="5" id="KW-1185">Reference proteome</keyword>
<organism evidence="4 5">
    <name type="scientific">Oryzomonas rubra</name>
    <dbReference type="NCBI Taxonomy" id="2509454"/>
    <lineage>
        <taxon>Bacteria</taxon>
        <taxon>Pseudomonadati</taxon>
        <taxon>Thermodesulfobacteriota</taxon>
        <taxon>Desulfuromonadia</taxon>
        <taxon>Geobacterales</taxon>
        <taxon>Geobacteraceae</taxon>
        <taxon>Oryzomonas</taxon>
    </lineage>
</organism>
<dbReference type="Pfam" id="PF00072">
    <property type="entry name" value="Response_reg"/>
    <property type="match status" value="1"/>
</dbReference>
<dbReference type="RefSeq" id="WP_149306368.1">
    <property type="nucleotide sequence ID" value="NZ_SRSD01000002.1"/>
</dbReference>
<dbReference type="InterPro" id="IPR011006">
    <property type="entry name" value="CheY-like_superfamily"/>
</dbReference>